<reference evidence="1" key="1">
    <citation type="journal article" date="2020" name="Nature">
        <title>Giant virus diversity and host interactions through global metagenomics.</title>
        <authorList>
            <person name="Schulz F."/>
            <person name="Roux S."/>
            <person name="Paez-Espino D."/>
            <person name="Jungbluth S."/>
            <person name="Walsh D.A."/>
            <person name="Denef V.J."/>
            <person name="McMahon K.D."/>
            <person name="Konstantinidis K.T."/>
            <person name="Eloe-Fadrosh E.A."/>
            <person name="Kyrpides N.C."/>
            <person name="Woyke T."/>
        </authorList>
    </citation>
    <scope>NUCLEOTIDE SEQUENCE</scope>
    <source>
        <strain evidence="1">GVMAG-M-3300023184-51</strain>
    </source>
</reference>
<name>A0A6C0I6K9_9ZZZZ</name>
<dbReference type="EMBL" id="MN740120">
    <property type="protein sequence ID" value="QHT88631.1"/>
    <property type="molecule type" value="Genomic_DNA"/>
</dbReference>
<accession>A0A6C0I6K9</accession>
<dbReference type="AlphaFoldDB" id="A0A6C0I6K9"/>
<sequence length="132" mass="15129">MAEPVSLWSNLTDDGEYSDRKSYQGSQVLVMRYNGQRSGKCDMFVGVGNRVFTKEAKGGPWKCEGVVIQCSLERVEAQIHKGQVKNVNIFELVIAKEPEVLFRIKEDAYRHFGWRWNGGWEHQSGIIKHTLL</sequence>
<proteinExistence type="predicted"/>
<protein>
    <submittedName>
        <fullName evidence="1">Uncharacterized protein</fullName>
    </submittedName>
</protein>
<evidence type="ECO:0000313" key="1">
    <source>
        <dbReference type="EMBL" id="QHT88631.1"/>
    </source>
</evidence>
<organism evidence="1">
    <name type="scientific">viral metagenome</name>
    <dbReference type="NCBI Taxonomy" id="1070528"/>
    <lineage>
        <taxon>unclassified sequences</taxon>
        <taxon>metagenomes</taxon>
        <taxon>organismal metagenomes</taxon>
    </lineage>
</organism>